<evidence type="ECO:0000256" key="3">
    <source>
        <dbReference type="ARBA" id="ARBA00022490"/>
    </source>
</evidence>
<feature type="domain" description="HPr" evidence="5">
    <location>
        <begin position="1"/>
        <end position="88"/>
    </location>
</feature>
<dbReference type="GO" id="GO:0009401">
    <property type="term" value="P:phosphoenolpyruvate-dependent sugar phosphotransferase system"/>
    <property type="evidence" value="ECO:0007669"/>
    <property type="project" value="UniProtKB-KW"/>
</dbReference>
<dbReference type="PROSITE" id="PS51350">
    <property type="entry name" value="PTS_HPR_DOM"/>
    <property type="match status" value="1"/>
</dbReference>
<evidence type="ECO:0000256" key="2">
    <source>
        <dbReference type="ARBA" id="ARBA00010736"/>
    </source>
</evidence>
<keyword evidence="3" id="KW-0963">Cytoplasm</keyword>
<evidence type="ECO:0000256" key="1">
    <source>
        <dbReference type="ARBA" id="ARBA00004496"/>
    </source>
</evidence>
<protein>
    <submittedName>
        <fullName evidence="6">Phosphocarrier protein HPr</fullName>
    </submittedName>
</protein>
<dbReference type="AlphaFoldDB" id="A0AA37T4F2"/>
<organism evidence="6 7">
    <name type="scientific">Marinibactrum halimedae</name>
    <dbReference type="NCBI Taxonomy" id="1444977"/>
    <lineage>
        <taxon>Bacteria</taxon>
        <taxon>Pseudomonadati</taxon>
        <taxon>Pseudomonadota</taxon>
        <taxon>Gammaproteobacteria</taxon>
        <taxon>Cellvibrionales</taxon>
        <taxon>Cellvibrionaceae</taxon>
        <taxon>Marinibactrum</taxon>
    </lineage>
</organism>
<dbReference type="EMBL" id="BSPD01000030">
    <property type="protein sequence ID" value="GLS25426.1"/>
    <property type="molecule type" value="Genomic_DNA"/>
</dbReference>
<dbReference type="Gene3D" id="3.30.1340.10">
    <property type="entry name" value="HPr-like"/>
    <property type="match status" value="1"/>
</dbReference>
<dbReference type="SUPFAM" id="SSF55594">
    <property type="entry name" value="HPr-like"/>
    <property type="match status" value="1"/>
</dbReference>
<dbReference type="NCBIfam" id="TIGR01003">
    <property type="entry name" value="PTS_HPr_family"/>
    <property type="match status" value="1"/>
</dbReference>
<evidence type="ECO:0000259" key="5">
    <source>
        <dbReference type="PROSITE" id="PS51350"/>
    </source>
</evidence>
<dbReference type="GO" id="GO:0005737">
    <property type="term" value="C:cytoplasm"/>
    <property type="evidence" value="ECO:0007669"/>
    <property type="project" value="UniProtKB-SubCell"/>
</dbReference>
<dbReference type="InterPro" id="IPR000032">
    <property type="entry name" value="HPr-like"/>
</dbReference>
<sequence>MLERTVEITNIRGLHARAATLLAKTAMRFSSQINLCYEDRSVDCKSVMAIMLLAAGKGSEVTLQVSGQDQDNAIETISDLILDKFGEGE</sequence>
<dbReference type="PROSITE" id="PS00589">
    <property type="entry name" value="PTS_HPR_SER"/>
    <property type="match status" value="1"/>
</dbReference>
<gene>
    <name evidence="6" type="primary">ptsH</name>
    <name evidence="6" type="ORF">GCM10007877_11400</name>
</gene>
<dbReference type="InterPro" id="IPR035895">
    <property type="entry name" value="HPr-like_sf"/>
</dbReference>
<dbReference type="Proteomes" id="UP001156870">
    <property type="component" value="Unassembled WGS sequence"/>
</dbReference>
<accession>A0AA37T4F2</accession>
<keyword evidence="7" id="KW-1185">Reference proteome</keyword>
<dbReference type="InterPro" id="IPR001020">
    <property type="entry name" value="PTS_HPr_His_P_site"/>
</dbReference>
<name>A0AA37T4F2_9GAMM</name>
<comment type="subcellular location">
    <subcellularLocation>
        <location evidence="1">Cytoplasm</location>
    </subcellularLocation>
</comment>
<dbReference type="RefSeq" id="WP_232592069.1">
    <property type="nucleotide sequence ID" value="NZ_BSPD01000030.1"/>
</dbReference>
<dbReference type="InterPro" id="IPR050399">
    <property type="entry name" value="HPr"/>
</dbReference>
<dbReference type="PANTHER" id="PTHR33705:SF2">
    <property type="entry name" value="PHOSPHOCARRIER PROTEIN NPR"/>
    <property type="match status" value="1"/>
</dbReference>
<dbReference type="InterPro" id="IPR002114">
    <property type="entry name" value="PTS_HPr_Ser_P_site"/>
</dbReference>
<evidence type="ECO:0000256" key="4">
    <source>
        <dbReference type="ARBA" id="ARBA00022683"/>
    </source>
</evidence>
<dbReference type="PANTHER" id="PTHR33705">
    <property type="entry name" value="PHOSPHOCARRIER PROTEIN HPR"/>
    <property type="match status" value="1"/>
</dbReference>
<dbReference type="PRINTS" id="PR00107">
    <property type="entry name" value="PHOSPHOCPHPR"/>
</dbReference>
<proteinExistence type="inferred from homology"/>
<evidence type="ECO:0000313" key="6">
    <source>
        <dbReference type="EMBL" id="GLS25426.1"/>
    </source>
</evidence>
<comment type="similarity">
    <text evidence="2">Belongs to the HPr family.</text>
</comment>
<evidence type="ECO:0000313" key="7">
    <source>
        <dbReference type="Proteomes" id="UP001156870"/>
    </source>
</evidence>
<reference evidence="6 7" key="1">
    <citation type="journal article" date="2014" name="Int. J. Syst. Evol. Microbiol.">
        <title>Complete genome sequence of Corynebacterium casei LMG S-19264T (=DSM 44701T), isolated from a smear-ripened cheese.</title>
        <authorList>
            <consortium name="US DOE Joint Genome Institute (JGI-PGF)"/>
            <person name="Walter F."/>
            <person name="Albersmeier A."/>
            <person name="Kalinowski J."/>
            <person name="Ruckert C."/>
        </authorList>
    </citation>
    <scope>NUCLEOTIDE SEQUENCE [LARGE SCALE GENOMIC DNA]</scope>
    <source>
        <strain evidence="6 7">NBRC 110095</strain>
    </source>
</reference>
<dbReference type="PROSITE" id="PS00369">
    <property type="entry name" value="PTS_HPR_HIS"/>
    <property type="match status" value="1"/>
</dbReference>
<comment type="caution">
    <text evidence="6">The sequence shown here is derived from an EMBL/GenBank/DDBJ whole genome shotgun (WGS) entry which is preliminary data.</text>
</comment>
<dbReference type="Pfam" id="PF00381">
    <property type="entry name" value="PTS-HPr"/>
    <property type="match status" value="1"/>
</dbReference>
<keyword evidence="4" id="KW-0598">Phosphotransferase system</keyword>